<name>A0A1F5ZQ38_9BACT</name>
<feature type="compositionally biased region" description="Pro residues" evidence="1">
    <location>
        <begin position="432"/>
        <end position="446"/>
    </location>
</feature>
<feature type="compositionally biased region" description="Polar residues" evidence="1">
    <location>
        <begin position="461"/>
        <end position="474"/>
    </location>
</feature>
<dbReference type="Proteomes" id="UP000177383">
    <property type="component" value="Unassembled WGS sequence"/>
</dbReference>
<reference evidence="2 3" key="1">
    <citation type="journal article" date="2016" name="Nat. Commun.">
        <title>Thousands of microbial genomes shed light on interconnected biogeochemical processes in an aquifer system.</title>
        <authorList>
            <person name="Anantharaman K."/>
            <person name="Brown C.T."/>
            <person name="Hug L.A."/>
            <person name="Sharon I."/>
            <person name="Castelle C.J."/>
            <person name="Probst A.J."/>
            <person name="Thomas B.C."/>
            <person name="Singh A."/>
            <person name="Wilkins M.J."/>
            <person name="Karaoz U."/>
            <person name="Brodie E.L."/>
            <person name="Williams K.H."/>
            <person name="Hubbard S.S."/>
            <person name="Banfield J.F."/>
        </authorList>
    </citation>
    <scope>NUCLEOTIDE SEQUENCE [LARGE SCALE GENOMIC DNA]</scope>
</reference>
<feature type="compositionally biased region" description="Low complexity" evidence="1">
    <location>
        <begin position="422"/>
        <end position="431"/>
    </location>
</feature>
<feature type="region of interest" description="Disordered" evidence="1">
    <location>
        <begin position="1"/>
        <end position="63"/>
    </location>
</feature>
<dbReference type="EMBL" id="MFJE01000015">
    <property type="protein sequence ID" value="OGG14511.1"/>
    <property type="molecule type" value="Genomic_DNA"/>
</dbReference>
<dbReference type="AlphaFoldDB" id="A0A1F5ZQ38"/>
<feature type="region of interest" description="Disordered" evidence="1">
    <location>
        <begin position="391"/>
        <end position="476"/>
    </location>
</feature>
<proteinExistence type="predicted"/>
<dbReference type="PANTHER" id="PTHR48125:SF12">
    <property type="entry name" value="AT HOOK TRANSCRIPTION FACTOR FAMILY-RELATED"/>
    <property type="match status" value="1"/>
</dbReference>
<dbReference type="STRING" id="1798375.A2773_05525"/>
<feature type="compositionally biased region" description="Polar residues" evidence="1">
    <location>
        <begin position="50"/>
        <end position="59"/>
    </location>
</feature>
<accession>A0A1F5ZQ38</accession>
<feature type="region of interest" description="Disordered" evidence="1">
    <location>
        <begin position="184"/>
        <end position="226"/>
    </location>
</feature>
<organism evidence="2 3">
    <name type="scientific">Candidatus Gottesmanbacteria bacterium RIFCSPHIGHO2_01_FULL_39_10</name>
    <dbReference type="NCBI Taxonomy" id="1798375"/>
    <lineage>
        <taxon>Bacteria</taxon>
        <taxon>Candidatus Gottesmaniibacteriota</taxon>
    </lineage>
</organism>
<feature type="compositionally biased region" description="Pro residues" evidence="1">
    <location>
        <begin position="214"/>
        <end position="225"/>
    </location>
</feature>
<sequence>MGTTAPAENLSKPPQEFKVDDQAGLSKPKADTTGASAAFGIKPTLAVPETTASTSSTDQAKPPITYDEALEKLATHDINPLLIPDPQEAVNQLTVKGIPLEEAQTIIQAGYELEHPPWEVKIEMIPEPEVILKPTDLASLGIRGFNSKLSRQDRTAFIQAMAKNKLGSELSETEASQLLDDYEKASAASATPPPATPTSAELSPPPEPPKRSEPPPPPVVEPPPGFNEGLALERYLDNGLVTRSLDRGLWTYRVIPMRTSDSNPEIQRQALNWNIDLITGKVVRLEEYDLRFPGLLQELMRPLSEKIKIRVGDNLKDKATSEEKIIINIYNQVAKTLQDLRDVPQLTLSVALSRLKPTLDTGLFAQNKEFKQALLSEVTAMLNGTSSRILTATVDKNPGQKAEPVPGTLTKKAETPAPAAPPSTATKESAVPKPPTPATPPSPPPDAGTKVDTPPADMSTRIDSTPPSIESTTPADLAKLPYAEAAERVKDLDAAKIAELSKTTQGRAVLASIVDMLTPEQLALIPPPDRQSRYLGQYGVTLNLSPVDLNVLESFIKNRLTSMTDPAERRLIIAQAVQDAHQAAADLHTKFPSKRPDEMTDTEIAQNLAQHKKFRTARLFIKLG</sequence>
<evidence type="ECO:0000313" key="2">
    <source>
        <dbReference type="EMBL" id="OGG14511.1"/>
    </source>
</evidence>
<evidence type="ECO:0000313" key="3">
    <source>
        <dbReference type="Proteomes" id="UP000177383"/>
    </source>
</evidence>
<comment type="caution">
    <text evidence="2">The sequence shown here is derived from an EMBL/GenBank/DDBJ whole genome shotgun (WGS) entry which is preliminary data.</text>
</comment>
<evidence type="ECO:0000256" key="1">
    <source>
        <dbReference type="SAM" id="MobiDB-lite"/>
    </source>
</evidence>
<dbReference type="PANTHER" id="PTHR48125">
    <property type="entry name" value="LP07818P1"/>
    <property type="match status" value="1"/>
</dbReference>
<protein>
    <submittedName>
        <fullName evidence="2">Uncharacterized protein</fullName>
    </submittedName>
</protein>
<gene>
    <name evidence="2" type="ORF">A2773_05525</name>
</gene>